<dbReference type="Proteomes" id="UP000310108">
    <property type="component" value="Unassembled WGS sequence"/>
</dbReference>
<accession>A0A4U6XN74</accession>
<name>A0A4U6XN74_9PEZI</name>
<reference evidence="2 3" key="1">
    <citation type="journal article" date="2019" name="PLoS ONE">
        <title>Comparative genome analysis indicates high evolutionary potential of pathogenicity genes in Colletotrichum tanaceti.</title>
        <authorList>
            <person name="Lelwala R.V."/>
            <person name="Korhonen P.K."/>
            <person name="Young N.D."/>
            <person name="Scott J.B."/>
            <person name="Ades P.A."/>
            <person name="Gasser R.B."/>
            <person name="Taylor P.W.J."/>
        </authorList>
    </citation>
    <scope>NUCLEOTIDE SEQUENCE [LARGE SCALE GENOMIC DNA]</scope>
    <source>
        <strain evidence="2">BRIP57314</strain>
    </source>
</reference>
<dbReference type="EMBL" id="PJEX01000049">
    <property type="protein sequence ID" value="TKW57170.1"/>
    <property type="molecule type" value="Genomic_DNA"/>
</dbReference>
<evidence type="ECO:0000256" key="1">
    <source>
        <dbReference type="SAM" id="SignalP"/>
    </source>
</evidence>
<protein>
    <recommendedName>
        <fullName evidence="4">Secreted protein</fullName>
    </recommendedName>
</protein>
<keyword evidence="3" id="KW-1185">Reference proteome</keyword>
<feature type="chain" id="PRO_5020374136" description="Secreted protein" evidence="1">
    <location>
        <begin position="23"/>
        <end position="145"/>
    </location>
</feature>
<dbReference type="STRING" id="1306861.A0A4U6XN74"/>
<proteinExistence type="predicted"/>
<feature type="signal peptide" evidence="1">
    <location>
        <begin position="1"/>
        <end position="22"/>
    </location>
</feature>
<gene>
    <name evidence="2" type="ORF">CTA1_9059</name>
</gene>
<sequence length="145" mass="15432">MRFRFHTVIVPVPAIFAAAVTAGASGPDAGIMSALEARPNYCGTNGVAGGQCAEAFEQIDCNGHRVSLIIPDCSRACNKVAEKPVRSLKVSGDGNVGSTVTCYMYSDENCNAEVRRSNAVSQSWQRQCLAPEGQDVKSWKCLKGC</sequence>
<evidence type="ECO:0008006" key="4">
    <source>
        <dbReference type="Google" id="ProtNLM"/>
    </source>
</evidence>
<comment type="caution">
    <text evidence="2">The sequence shown here is derived from an EMBL/GenBank/DDBJ whole genome shotgun (WGS) entry which is preliminary data.</text>
</comment>
<dbReference type="AlphaFoldDB" id="A0A4U6XN74"/>
<keyword evidence="1" id="KW-0732">Signal</keyword>
<evidence type="ECO:0000313" key="3">
    <source>
        <dbReference type="Proteomes" id="UP000310108"/>
    </source>
</evidence>
<organism evidence="2 3">
    <name type="scientific">Colletotrichum tanaceti</name>
    <dbReference type="NCBI Taxonomy" id="1306861"/>
    <lineage>
        <taxon>Eukaryota</taxon>
        <taxon>Fungi</taxon>
        <taxon>Dikarya</taxon>
        <taxon>Ascomycota</taxon>
        <taxon>Pezizomycotina</taxon>
        <taxon>Sordariomycetes</taxon>
        <taxon>Hypocreomycetidae</taxon>
        <taxon>Glomerellales</taxon>
        <taxon>Glomerellaceae</taxon>
        <taxon>Colletotrichum</taxon>
        <taxon>Colletotrichum destructivum species complex</taxon>
    </lineage>
</organism>
<evidence type="ECO:0000313" key="2">
    <source>
        <dbReference type="EMBL" id="TKW57170.1"/>
    </source>
</evidence>